<evidence type="ECO:0000256" key="2">
    <source>
        <dbReference type="ARBA" id="ARBA00009864"/>
    </source>
</evidence>
<accession>A0A9D3Q192</accession>
<evidence type="ECO:0000256" key="4">
    <source>
        <dbReference type="ARBA" id="ARBA00023128"/>
    </source>
</evidence>
<comment type="similarity">
    <text evidence="2">Belongs to the mitochondrion-specific ribosomal protein mS23 family.</text>
</comment>
<sequence>MAGSRLEKFGTVFTRVRDLMRSGVVKKKDKPIWYDVYAAFPPKRDPLYVKPQIQRYGKVTDTVPEIFYKEDVVRAKFYEMYGNGPKAFDLSKANFISTCQRFVEKYHELESQGQLEGEALYEEAGRALLAEGIILRRRGGSSVVAPEDRDPVLEMKLTDMLAEQQADAPGTAQTEEEQVHGQTPGTSH</sequence>
<dbReference type="OrthoDB" id="10012356at2759"/>
<comment type="caution">
    <text evidence="9">The sequence shown here is derived from an EMBL/GenBank/DDBJ whole genome shotgun (WGS) entry which is preliminary data.</text>
</comment>
<evidence type="ECO:0000313" key="9">
    <source>
        <dbReference type="EMBL" id="KAG7470558.1"/>
    </source>
</evidence>
<dbReference type="Proteomes" id="UP001046870">
    <property type="component" value="Chromosome 9"/>
</dbReference>
<protein>
    <recommendedName>
        <fullName evidence="6">Small ribosomal subunit protein mS23</fullName>
    </recommendedName>
</protein>
<proteinExistence type="inferred from homology"/>
<dbReference type="InterPro" id="IPR023611">
    <property type="entry name" value="mS23_dom_met"/>
</dbReference>
<dbReference type="GO" id="GO:0005739">
    <property type="term" value="C:mitochondrion"/>
    <property type="evidence" value="ECO:0007669"/>
    <property type="project" value="InterPro"/>
</dbReference>
<reference evidence="9" key="1">
    <citation type="submission" date="2021-01" db="EMBL/GenBank/DDBJ databases">
        <authorList>
            <person name="Zahm M."/>
            <person name="Roques C."/>
            <person name="Cabau C."/>
            <person name="Klopp C."/>
            <person name="Donnadieu C."/>
            <person name="Jouanno E."/>
            <person name="Lampietro C."/>
            <person name="Louis A."/>
            <person name="Herpin A."/>
            <person name="Echchiki A."/>
            <person name="Berthelot C."/>
            <person name="Parey E."/>
            <person name="Roest-Crollius H."/>
            <person name="Braasch I."/>
            <person name="Postlethwait J."/>
            <person name="Bobe J."/>
            <person name="Montfort J."/>
            <person name="Bouchez O."/>
            <person name="Begum T."/>
            <person name="Mejri S."/>
            <person name="Adams A."/>
            <person name="Chen W.-J."/>
            <person name="Guiguen Y."/>
        </authorList>
    </citation>
    <scope>NUCLEOTIDE SEQUENCE</scope>
    <source>
        <strain evidence="9">YG-15Mar2019-1</strain>
        <tissue evidence="9">Brain</tissue>
    </source>
</reference>
<dbReference type="PANTHER" id="PTHR15925:SF2">
    <property type="entry name" value="SMALL RIBOSOMAL SUBUNIT PROTEIN MS23"/>
    <property type="match status" value="1"/>
</dbReference>
<evidence type="ECO:0000256" key="6">
    <source>
        <dbReference type="ARBA" id="ARBA00035137"/>
    </source>
</evidence>
<dbReference type="GO" id="GO:0003735">
    <property type="term" value="F:structural constituent of ribosome"/>
    <property type="evidence" value="ECO:0007669"/>
    <property type="project" value="InterPro"/>
</dbReference>
<evidence type="ECO:0000256" key="1">
    <source>
        <dbReference type="ARBA" id="ARBA00004173"/>
    </source>
</evidence>
<keyword evidence="3" id="KW-0689">Ribosomal protein</keyword>
<organism evidence="9 10">
    <name type="scientific">Megalops atlanticus</name>
    <name type="common">Tarpon</name>
    <name type="synonym">Clupea gigantea</name>
    <dbReference type="NCBI Taxonomy" id="7932"/>
    <lineage>
        <taxon>Eukaryota</taxon>
        <taxon>Metazoa</taxon>
        <taxon>Chordata</taxon>
        <taxon>Craniata</taxon>
        <taxon>Vertebrata</taxon>
        <taxon>Euteleostomi</taxon>
        <taxon>Actinopterygii</taxon>
        <taxon>Neopterygii</taxon>
        <taxon>Teleostei</taxon>
        <taxon>Elopiformes</taxon>
        <taxon>Megalopidae</taxon>
        <taxon>Megalops</taxon>
    </lineage>
</organism>
<evidence type="ECO:0000256" key="5">
    <source>
        <dbReference type="ARBA" id="ARBA00023274"/>
    </source>
</evidence>
<keyword evidence="4" id="KW-0496">Mitochondrion</keyword>
<evidence type="ECO:0000313" key="10">
    <source>
        <dbReference type="Proteomes" id="UP001046870"/>
    </source>
</evidence>
<dbReference type="Pfam" id="PF10484">
    <property type="entry name" value="MRP-S23"/>
    <property type="match status" value="1"/>
</dbReference>
<dbReference type="EMBL" id="JAFDVH010000009">
    <property type="protein sequence ID" value="KAG7470558.1"/>
    <property type="molecule type" value="Genomic_DNA"/>
</dbReference>
<name>A0A9D3Q192_MEGAT</name>
<comment type="subcellular location">
    <subcellularLocation>
        <location evidence="1">Mitochondrion</location>
    </subcellularLocation>
</comment>
<dbReference type="GO" id="GO:0005840">
    <property type="term" value="C:ribosome"/>
    <property type="evidence" value="ECO:0007669"/>
    <property type="project" value="InterPro"/>
</dbReference>
<feature type="domain" description="Small ribosomal subunit protein mS23 conserved" evidence="8">
    <location>
        <begin position="2"/>
        <end position="132"/>
    </location>
</feature>
<dbReference type="InterPro" id="IPR019520">
    <property type="entry name" value="Ribosomal_mS23_met"/>
</dbReference>
<evidence type="ECO:0000256" key="7">
    <source>
        <dbReference type="SAM" id="MobiDB-lite"/>
    </source>
</evidence>
<dbReference type="GO" id="GO:0006412">
    <property type="term" value="P:translation"/>
    <property type="evidence" value="ECO:0007669"/>
    <property type="project" value="InterPro"/>
</dbReference>
<keyword evidence="10" id="KW-1185">Reference proteome</keyword>
<dbReference type="AlphaFoldDB" id="A0A9D3Q192"/>
<keyword evidence="5" id="KW-0687">Ribonucleoprotein</keyword>
<feature type="region of interest" description="Disordered" evidence="7">
    <location>
        <begin position="161"/>
        <end position="188"/>
    </location>
</feature>
<dbReference type="InterPro" id="IPR059242">
    <property type="entry name" value="mS23_dom"/>
</dbReference>
<dbReference type="PANTHER" id="PTHR15925">
    <property type="entry name" value="MITOCHONDRIAL RIBOSOMAL PROTEIN S23"/>
    <property type="match status" value="1"/>
</dbReference>
<gene>
    <name evidence="9" type="ORF">MATL_G00115110</name>
</gene>
<evidence type="ECO:0000256" key="3">
    <source>
        <dbReference type="ARBA" id="ARBA00022980"/>
    </source>
</evidence>
<evidence type="ECO:0000259" key="8">
    <source>
        <dbReference type="Pfam" id="PF10484"/>
    </source>
</evidence>
<dbReference type="CDD" id="cd23701">
    <property type="entry name" value="At1g26750"/>
    <property type="match status" value="1"/>
</dbReference>